<dbReference type="CDD" id="cd24032">
    <property type="entry name" value="ASKHA_NBD_TsaB"/>
    <property type="match status" value="1"/>
</dbReference>
<dbReference type="PANTHER" id="PTHR11735:SF11">
    <property type="entry name" value="TRNA THREONYLCARBAMOYLADENOSINE BIOSYNTHESIS PROTEIN TSAB"/>
    <property type="match status" value="1"/>
</dbReference>
<reference evidence="2 3" key="1">
    <citation type="submission" date="2019-12" db="EMBL/GenBank/DDBJ databases">
        <title>Whole-genome analyses of novel actinobacteria.</title>
        <authorList>
            <person name="Sahin N."/>
            <person name="Saygin H."/>
        </authorList>
    </citation>
    <scope>NUCLEOTIDE SEQUENCE [LARGE SCALE GENOMIC DNA]</scope>
    <source>
        <strain evidence="2 3">KC615</strain>
    </source>
</reference>
<protein>
    <submittedName>
        <fullName evidence="2">tRNA (Adenosine(37)-N6)-threonylcarbamoyltransferase complex dimerization subunit type 1 TsaB</fullName>
    </submittedName>
</protein>
<accession>A0A6I4VRX3</accession>
<dbReference type="GO" id="GO:0002949">
    <property type="term" value="P:tRNA threonylcarbamoyladenosine modification"/>
    <property type="evidence" value="ECO:0007669"/>
    <property type="project" value="InterPro"/>
</dbReference>
<dbReference type="Proteomes" id="UP000430692">
    <property type="component" value="Unassembled WGS sequence"/>
</dbReference>
<dbReference type="InterPro" id="IPR000905">
    <property type="entry name" value="Gcp-like_dom"/>
</dbReference>
<dbReference type="InterPro" id="IPR043129">
    <property type="entry name" value="ATPase_NBD"/>
</dbReference>
<dbReference type="Pfam" id="PF00814">
    <property type="entry name" value="TsaD"/>
    <property type="match status" value="1"/>
</dbReference>
<dbReference type="RefSeq" id="WP_160799761.1">
    <property type="nucleotide sequence ID" value="NZ_WUUL01000002.1"/>
</dbReference>
<evidence type="ECO:0000313" key="3">
    <source>
        <dbReference type="Proteomes" id="UP000430692"/>
    </source>
</evidence>
<dbReference type="EMBL" id="WUUL01000002">
    <property type="protein sequence ID" value="MXQ52666.1"/>
    <property type="molecule type" value="Genomic_DNA"/>
</dbReference>
<comment type="caution">
    <text evidence="2">The sequence shown here is derived from an EMBL/GenBank/DDBJ whole genome shotgun (WGS) entry which is preliminary data.</text>
</comment>
<dbReference type="GO" id="GO:0016740">
    <property type="term" value="F:transferase activity"/>
    <property type="evidence" value="ECO:0007669"/>
    <property type="project" value="UniProtKB-KW"/>
</dbReference>
<proteinExistence type="predicted"/>
<name>A0A6I4VRX3_9BACL</name>
<dbReference type="NCBIfam" id="TIGR03725">
    <property type="entry name" value="T6A_YeaZ"/>
    <property type="match status" value="1"/>
</dbReference>
<dbReference type="SUPFAM" id="SSF53067">
    <property type="entry name" value="Actin-like ATPase domain"/>
    <property type="match status" value="2"/>
</dbReference>
<evidence type="ECO:0000259" key="1">
    <source>
        <dbReference type="Pfam" id="PF00814"/>
    </source>
</evidence>
<organism evidence="2 3">
    <name type="scientific">Shimazuella alba</name>
    <dbReference type="NCBI Taxonomy" id="2690964"/>
    <lineage>
        <taxon>Bacteria</taxon>
        <taxon>Bacillati</taxon>
        <taxon>Bacillota</taxon>
        <taxon>Bacilli</taxon>
        <taxon>Bacillales</taxon>
        <taxon>Thermoactinomycetaceae</taxon>
        <taxon>Shimazuella</taxon>
    </lineage>
</organism>
<evidence type="ECO:0000313" key="2">
    <source>
        <dbReference type="EMBL" id="MXQ52666.1"/>
    </source>
</evidence>
<dbReference type="InterPro" id="IPR022496">
    <property type="entry name" value="T6A_TsaB"/>
</dbReference>
<dbReference type="PANTHER" id="PTHR11735">
    <property type="entry name" value="TRNA N6-ADENOSINE THREONYLCARBAMOYLTRANSFERASE"/>
    <property type="match status" value="1"/>
</dbReference>
<dbReference type="Gene3D" id="3.30.420.40">
    <property type="match status" value="2"/>
</dbReference>
<dbReference type="AlphaFoldDB" id="A0A6I4VRX3"/>
<keyword evidence="2" id="KW-0808">Transferase</keyword>
<feature type="domain" description="Gcp-like" evidence="1">
    <location>
        <begin position="23"/>
        <end position="225"/>
    </location>
</feature>
<sequence length="233" mass="25967">MNILAVDTSTLVLSVAVLNEQKVLGEKTTNLKKNHSVRLMPAIDELLHDLDLSIAEIDLFAVTAGPGSYTGVRIGVTTVKTFAWAQNKPFLAVSTLAVMAMNGFYFPGYIVPLIDARREQVYTSIYNVQSGRLKGKMEEQIVPVDVLLEELKETEKDILFIGDDSSLFEEKIKAELKERAVFAPSSLQFPRASNLGILAMQNWLDSNRSERNDYAPNYLQLTLAEKNLLGRQS</sequence>
<dbReference type="GO" id="GO:0005829">
    <property type="term" value="C:cytosol"/>
    <property type="evidence" value="ECO:0007669"/>
    <property type="project" value="TreeGrafter"/>
</dbReference>
<keyword evidence="3" id="KW-1185">Reference proteome</keyword>
<gene>
    <name evidence="2" type="primary">tsaB</name>
    <name evidence="2" type="ORF">GSM42_02650</name>
</gene>